<sequence length="93" mass="10947">NHTSCSRWTPAADHTRCHSCQLRTGNRGYSSYWITRTEPEETGLMSLDFSCWVRIWCRQHDSMKPSCHEWWWQWCSCPTLDLLVPSEPGLNTT</sequence>
<accession>A0A1A7YSH5</accession>
<feature type="non-terminal residue" evidence="1">
    <location>
        <position position="93"/>
    </location>
</feature>
<feature type="non-terminal residue" evidence="1">
    <location>
        <position position="1"/>
    </location>
</feature>
<reference evidence="1" key="1">
    <citation type="submission" date="2016-05" db="EMBL/GenBank/DDBJ databases">
        <authorList>
            <person name="Lavstsen T."/>
            <person name="Jespersen J.S."/>
        </authorList>
    </citation>
    <scope>NUCLEOTIDE SEQUENCE</scope>
    <source>
        <tissue evidence="1">Brain</tissue>
    </source>
</reference>
<name>A0A1A7YSH5_9TELE</name>
<dbReference type="EMBL" id="HADX01010919">
    <property type="protein sequence ID" value="SBP33151.1"/>
    <property type="molecule type" value="Transcribed_RNA"/>
</dbReference>
<gene>
    <name evidence="1" type="primary">Nfu_g_1_021663</name>
</gene>
<reference evidence="1" key="2">
    <citation type="submission" date="2016-06" db="EMBL/GenBank/DDBJ databases">
        <title>The genome of a short-lived fish provides insights into sex chromosome evolution and the genetic control of aging.</title>
        <authorList>
            <person name="Reichwald K."/>
            <person name="Felder M."/>
            <person name="Petzold A."/>
            <person name="Koch P."/>
            <person name="Groth M."/>
            <person name="Platzer M."/>
        </authorList>
    </citation>
    <scope>NUCLEOTIDE SEQUENCE</scope>
    <source>
        <tissue evidence="1">Brain</tissue>
    </source>
</reference>
<proteinExistence type="predicted"/>
<dbReference type="AlphaFoldDB" id="A0A1A7YSH5"/>
<evidence type="ECO:0000313" key="1">
    <source>
        <dbReference type="EMBL" id="SBP33151.1"/>
    </source>
</evidence>
<organism evidence="1">
    <name type="scientific">Iconisemion striatum</name>
    <dbReference type="NCBI Taxonomy" id="60296"/>
    <lineage>
        <taxon>Eukaryota</taxon>
        <taxon>Metazoa</taxon>
        <taxon>Chordata</taxon>
        <taxon>Craniata</taxon>
        <taxon>Vertebrata</taxon>
        <taxon>Euteleostomi</taxon>
        <taxon>Actinopterygii</taxon>
        <taxon>Neopterygii</taxon>
        <taxon>Teleostei</taxon>
        <taxon>Neoteleostei</taxon>
        <taxon>Acanthomorphata</taxon>
        <taxon>Ovalentaria</taxon>
        <taxon>Atherinomorphae</taxon>
        <taxon>Cyprinodontiformes</taxon>
        <taxon>Nothobranchiidae</taxon>
        <taxon>Iconisemion</taxon>
    </lineage>
</organism>
<protein>
    <submittedName>
        <fullName evidence="1">Uncharacterized protein</fullName>
    </submittedName>
</protein>